<accession>A0AAV1HTX4</accession>
<reference evidence="2 3" key="1">
    <citation type="submission" date="2023-10" db="EMBL/GenBank/DDBJ databases">
        <authorList>
            <person name="Maclean D."/>
            <person name="Macfadyen A."/>
        </authorList>
    </citation>
    <scope>NUCLEOTIDE SEQUENCE [LARGE SCALE GENOMIC DNA]</scope>
</reference>
<name>A0AAV1HTX4_9CHLO</name>
<proteinExistence type="predicted"/>
<keyword evidence="3" id="KW-1185">Reference proteome</keyword>
<gene>
    <name evidence="2" type="ORF">CVIRNUC_000485</name>
</gene>
<sequence>MLSFQLPLELMLLANLALSFVLVLPLPLSKPGVALCRFSTTKVGQGITAAAFAILLLLMIQPLYDMKNLHMQKEAAVETITHKDRRSVEASSHLALFLTACNMALPIINRTLGLVKGQIDDLKQKYVSKTA</sequence>
<feature type="transmembrane region" description="Helical" evidence="1">
    <location>
        <begin position="46"/>
        <end position="64"/>
    </location>
</feature>
<keyword evidence="1" id="KW-0472">Membrane</keyword>
<organism evidence="2 3">
    <name type="scientific">Coccomyxa viridis</name>
    <dbReference type="NCBI Taxonomy" id="1274662"/>
    <lineage>
        <taxon>Eukaryota</taxon>
        <taxon>Viridiplantae</taxon>
        <taxon>Chlorophyta</taxon>
        <taxon>core chlorophytes</taxon>
        <taxon>Trebouxiophyceae</taxon>
        <taxon>Trebouxiophyceae incertae sedis</taxon>
        <taxon>Coccomyxaceae</taxon>
        <taxon>Coccomyxa</taxon>
    </lineage>
</organism>
<keyword evidence="1" id="KW-1133">Transmembrane helix</keyword>
<evidence type="ECO:0000256" key="1">
    <source>
        <dbReference type="SAM" id="Phobius"/>
    </source>
</evidence>
<dbReference type="EMBL" id="CAUYUE010000001">
    <property type="protein sequence ID" value="CAK0734816.1"/>
    <property type="molecule type" value="Genomic_DNA"/>
</dbReference>
<dbReference type="AlphaFoldDB" id="A0AAV1HTX4"/>
<keyword evidence="1" id="KW-0812">Transmembrane</keyword>
<evidence type="ECO:0000313" key="2">
    <source>
        <dbReference type="EMBL" id="CAK0734816.1"/>
    </source>
</evidence>
<protein>
    <recommendedName>
        <fullName evidence="4">Endoplasmic reticulum transmembrane protein</fullName>
    </recommendedName>
</protein>
<evidence type="ECO:0000313" key="3">
    <source>
        <dbReference type="Proteomes" id="UP001314263"/>
    </source>
</evidence>
<dbReference type="Proteomes" id="UP001314263">
    <property type="component" value="Unassembled WGS sequence"/>
</dbReference>
<evidence type="ECO:0008006" key="4">
    <source>
        <dbReference type="Google" id="ProtNLM"/>
    </source>
</evidence>
<comment type="caution">
    <text evidence="2">The sequence shown here is derived from an EMBL/GenBank/DDBJ whole genome shotgun (WGS) entry which is preliminary data.</text>
</comment>